<evidence type="ECO:0000313" key="2">
    <source>
        <dbReference type="Proteomes" id="UP000265618"/>
    </source>
</evidence>
<comment type="caution">
    <text evidence="1">The sequence shown here is derived from an EMBL/GenBank/DDBJ whole genome shotgun (WGS) entry which is preliminary data.</text>
</comment>
<sequence>INSLGASVYVMPPPGGRYTPLPMDPSRPGQPLPMSAQVSAVTCCSKKSLVNMSASVPSLVASVGRGTVLSVSLDNVGQKPITKIMWHLRVGMVKRLSGDKTVVTGGDIAGIHGVFTLPTPLLPGDKTQTPVQIPIQPNSRNHRHPDNRRIPGYNMLGEYAWERHFLTLPCQDYRKHNRYI</sequence>
<dbReference type="EMBL" id="BDIP01005989">
    <property type="protein sequence ID" value="GIQ90277.1"/>
    <property type="molecule type" value="Genomic_DNA"/>
</dbReference>
<evidence type="ECO:0000313" key="1">
    <source>
        <dbReference type="EMBL" id="GIQ90277.1"/>
    </source>
</evidence>
<dbReference type="Proteomes" id="UP000265618">
    <property type="component" value="Unassembled WGS sequence"/>
</dbReference>
<feature type="non-terminal residue" evidence="1">
    <location>
        <position position="1"/>
    </location>
</feature>
<name>A0A9K3D8P6_9EUKA</name>
<protein>
    <submittedName>
        <fullName evidence="1">Uncharacterized protein</fullName>
    </submittedName>
</protein>
<gene>
    <name evidence="1" type="ORF">KIPB_013012</name>
</gene>
<accession>A0A9K3D8P6</accession>
<reference evidence="1 2" key="1">
    <citation type="journal article" date="2018" name="PLoS ONE">
        <title>The draft genome of Kipferlia bialata reveals reductive genome evolution in fornicate parasites.</title>
        <authorList>
            <person name="Tanifuji G."/>
            <person name="Takabayashi S."/>
            <person name="Kume K."/>
            <person name="Takagi M."/>
            <person name="Nakayama T."/>
            <person name="Kamikawa R."/>
            <person name="Inagaki Y."/>
            <person name="Hashimoto T."/>
        </authorList>
    </citation>
    <scope>NUCLEOTIDE SEQUENCE [LARGE SCALE GENOMIC DNA]</scope>
    <source>
        <strain evidence="1">NY0173</strain>
    </source>
</reference>
<dbReference type="AlphaFoldDB" id="A0A9K3D8P6"/>
<proteinExistence type="predicted"/>
<keyword evidence="2" id="KW-1185">Reference proteome</keyword>
<organism evidence="1 2">
    <name type="scientific">Kipferlia bialata</name>
    <dbReference type="NCBI Taxonomy" id="797122"/>
    <lineage>
        <taxon>Eukaryota</taxon>
        <taxon>Metamonada</taxon>
        <taxon>Carpediemonas-like organisms</taxon>
        <taxon>Kipferlia</taxon>
    </lineage>
</organism>